<evidence type="ECO:0000313" key="1">
    <source>
        <dbReference type="EMBL" id="GCD64455.1"/>
    </source>
</evidence>
<proteinExistence type="predicted"/>
<reference evidence="1 2" key="1">
    <citation type="submission" date="2016-06" db="EMBL/GenBank/DDBJ databases">
        <title>Acetobacter pasteurianus NBRC 3278 whole genome sequencing project.</title>
        <authorList>
            <person name="Matsutani M."/>
            <person name="Shiwa Y."/>
            <person name="Okamoto-Kainuma A."/>
            <person name="Ishikawa M."/>
            <person name="Koizumi Y."/>
            <person name="Yoshikawa H."/>
            <person name="Yakushi T."/>
            <person name="Matsushita K."/>
        </authorList>
    </citation>
    <scope>NUCLEOTIDE SEQUENCE [LARGE SCALE GENOMIC DNA]</scope>
    <source>
        <strain evidence="1 2">NBRC 3278</strain>
    </source>
</reference>
<keyword evidence="2" id="KW-1185">Reference proteome</keyword>
<dbReference type="EMBL" id="BDEV01000253">
    <property type="protein sequence ID" value="GCD64455.1"/>
    <property type="molecule type" value="Genomic_DNA"/>
</dbReference>
<accession>A0A401X983</accession>
<evidence type="ECO:0000313" key="2">
    <source>
        <dbReference type="Proteomes" id="UP000287385"/>
    </source>
</evidence>
<protein>
    <submittedName>
        <fullName evidence="1">Uncharacterized protein</fullName>
    </submittedName>
</protein>
<gene>
    <name evidence="1" type="ORF">NBRC3278_3548</name>
</gene>
<dbReference type="AlphaFoldDB" id="A0A401X983"/>
<sequence>MTAKTAECRWCGMRLQGKPYSMGGNAYHPRTGERAKINHYGGFVCSKTCDRRSSLALEQSMPGHGIEQTKLSCYAEAALERNWA</sequence>
<name>A0A401X983_ACEPA</name>
<organism evidence="1 2">
    <name type="scientific">Acetobacter pasteurianus NBRC 3278</name>
    <dbReference type="NCBI Taxonomy" id="1226660"/>
    <lineage>
        <taxon>Bacteria</taxon>
        <taxon>Pseudomonadati</taxon>
        <taxon>Pseudomonadota</taxon>
        <taxon>Alphaproteobacteria</taxon>
        <taxon>Acetobacterales</taxon>
        <taxon>Acetobacteraceae</taxon>
        <taxon>Acetobacter</taxon>
    </lineage>
</organism>
<dbReference type="Proteomes" id="UP000287385">
    <property type="component" value="Unassembled WGS sequence"/>
</dbReference>
<comment type="caution">
    <text evidence="1">The sequence shown here is derived from an EMBL/GenBank/DDBJ whole genome shotgun (WGS) entry which is preliminary data.</text>
</comment>